<dbReference type="GO" id="GO:0005524">
    <property type="term" value="F:ATP binding"/>
    <property type="evidence" value="ECO:0007669"/>
    <property type="project" value="UniProtKB-UniRule"/>
</dbReference>
<dbReference type="SMART" id="SM00220">
    <property type="entry name" value="S_TKc"/>
    <property type="match status" value="1"/>
</dbReference>
<dbReference type="CDD" id="cd14066">
    <property type="entry name" value="STKc_IRAK"/>
    <property type="match status" value="1"/>
</dbReference>
<feature type="transmembrane region" description="Helical" evidence="23">
    <location>
        <begin position="661"/>
        <end position="684"/>
    </location>
</feature>
<keyword evidence="11" id="KW-0732">Signal</keyword>
<comment type="subcellular location">
    <subcellularLocation>
        <location evidence="1">Cell membrane</location>
        <topology evidence="1">Single-pass type I membrane protein</topology>
    </subcellularLocation>
</comment>
<dbReference type="InterPro" id="IPR051809">
    <property type="entry name" value="Plant_receptor-like_S/T_kinase"/>
</dbReference>
<evidence type="ECO:0000259" key="24">
    <source>
        <dbReference type="PROSITE" id="PS50011"/>
    </source>
</evidence>
<evidence type="ECO:0000256" key="5">
    <source>
        <dbReference type="ARBA" id="ARBA00022475"/>
    </source>
</evidence>
<evidence type="ECO:0000256" key="17">
    <source>
        <dbReference type="ARBA" id="ARBA00023136"/>
    </source>
</evidence>
<dbReference type="InterPro" id="IPR013210">
    <property type="entry name" value="LRR_N_plant-typ"/>
</dbReference>
<dbReference type="Pfam" id="PF07714">
    <property type="entry name" value="PK_Tyr_Ser-Thr"/>
    <property type="match status" value="1"/>
</dbReference>
<evidence type="ECO:0000313" key="25">
    <source>
        <dbReference type="EMBL" id="KAG6629782.1"/>
    </source>
</evidence>
<dbReference type="GO" id="GO:0004674">
    <property type="term" value="F:protein serine/threonine kinase activity"/>
    <property type="evidence" value="ECO:0007669"/>
    <property type="project" value="UniProtKB-KW"/>
</dbReference>
<dbReference type="PANTHER" id="PTHR27008:SF596">
    <property type="entry name" value="OS02G0215500 PROTEIN"/>
    <property type="match status" value="1"/>
</dbReference>
<gene>
    <name evidence="25" type="ORF">CIPAW_14G109100</name>
</gene>
<dbReference type="InterPro" id="IPR000719">
    <property type="entry name" value="Prot_kinase_dom"/>
</dbReference>
<dbReference type="SMART" id="SM00365">
    <property type="entry name" value="LRR_SD22"/>
    <property type="match status" value="6"/>
</dbReference>
<evidence type="ECO:0000256" key="21">
    <source>
        <dbReference type="ARBA" id="ARBA00048679"/>
    </source>
</evidence>
<keyword evidence="13 22" id="KW-0547">Nucleotide-binding</keyword>
<keyword evidence="14" id="KW-0418">Kinase</keyword>
<dbReference type="InterPro" id="IPR001245">
    <property type="entry name" value="Ser-Thr/Tyr_kinase_cat_dom"/>
</dbReference>
<dbReference type="SMART" id="SM00369">
    <property type="entry name" value="LRR_TYP"/>
    <property type="match status" value="6"/>
</dbReference>
<dbReference type="AlphaFoldDB" id="A0A8T1NJ25"/>
<feature type="domain" description="Protein kinase" evidence="24">
    <location>
        <begin position="715"/>
        <end position="1029"/>
    </location>
</feature>
<dbReference type="GO" id="GO:0005886">
    <property type="term" value="C:plasma membrane"/>
    <property type="evidence" value="ECO:0007669"/>
    <property type="project" value="UniProtKB-SubCell"/>
</dbReference>
<dbReference type="FunFam" id="3.80.10.10:FF:000275">
    <property type="entry name" value="Leucine-rich repeat receptor-like protein kinase"/>
    <property type="match status" value="1"/>
</dbReference>
<keyword evidence="16 23" id="KW-1133">Transmembrane helix</keyword>
<comment type="catalytic activity">
    <reaction evidence="20">
        <text>L-threonyl-[protein] + ATP = O-phospho-L-threonyl-[protein] + ADP + H(+)</text>
        <dbReference type="Rhea" id="RHEA:46608"/>
        <dbReference type="Rhea" id="RHEA-COMP:11060"/>
        <dbReference type="Rhea" id="RHEA-COMP:11605"/>
        <dbReference type="ChEBI" id="CHEBI:15378"/>
        <dbReference type="ChEBI" id="CHEBI:30013"/>
        <dbReference type="ChEBI" id="CHEBI:30616"/>
        <dbReference type="ChEBI" id="CHEBI:61977"/>
        <dbReference type="ChEBI" id="CHEBI:456216"/>
        <dbReference type="EC" id="2.7.11.1"/>
    </reaction>
</comment>
<dbReference type="FunFam" id="3.30.200.20:FF:000432">
    <property type="entry name" value="LRR receptor-like serine/threonine-protein kinase EFR"/>
    <property type="match status" value="1"/>
</dbReference>
<evidence type="ECO:0000256" key="22">
    <source>
        <dbReference type="PROSITE-ProRule" id="PRU10141"/>
    </source>
</evidence>
<comment type="catalytic activity">
    <reaction evidence="21">
        <text>L-seryl-[protein] + ATP = O-phospho-L-seryl-[protein] + ADP + H(+)</text>
        <dbReference type="Rhea" id="RHEA:17989"/>
        <dbReference type="Rhea" id="RHEA-COMP:9863"/>
        <dbReference type="Rhea" id="RHEA-COMP:11604"/>
        <dbReference type="ChEBI" id="CHEBI:15378"/>
        <dbReference type="ChEBI" id="CHEBI:29999"/>
        <dbReference type="ChEBI" id="CHEBI:30616"/>
        <dbReference type="ChEBI" id="CHEBI:83421"/>
        <dbReference type="ChEBI" id="CHEBI:456216"/>
        <dbReference type="EC" id="2.7.11.1"/>
    </reaction>
</comment>
<keyword evidence="19" id="KW-0325">Glycoprotein</keyword>
<evidence type="ECO:0000256" key="23">
    <source>
        <dbReference type="SAM" id="Phobius"/>
    </source>
</evidence>
<dbReference type="InterPro" id="IPR055414">
    <property type="entry name" value="LRR_R13L4/SHOC2-like"/>
</dbReference>
<evidence type="ECO:0000256" key="15">
    <source>
        <dbReference type="ARBA" id="ARBA00022840"/>
    </source>
</evidence>
<dbReference type="Pfam" id="PF23598">
    <property type="entry name" value="LRR_14"/>
    <property type="match status" value="2"/>
</dbReference>
<dbReference type="InterPro" id="IPR008271">
    <property type="entry name" value="Ser/Thr_kinase_AS"/>
</dbReference>
<evidence type="ECO:0000256" key="1">
    <source>
        <dbReference type="ARBA" id="ARBA00004251"/>
    </source>
</evidence>
<dbReference type="PANTHER" id="PTHR27008">
    <property type="entry name" value="OS04G0122200 PROTEIN"/>
    <property type="match status" value="1"/>
</dbReference>
<keyword evidence="15 22" id="KW-0067">ATP-binding</keyword>
<name>A0A8T1NJ25_CARIL</name>
<evidence type="ECO:0000256" key="16">
    <source>
        <dbReference type="ARBA" id="ARBA00022989"/>
    </source>
</evidence>
<evidence type="ECO:0000256" key="6">
    <source>
        <dbReference type="ARBA" id="ARBA00022527"/>
    </source>
</evidence>
<keyword evidence="8" id="KW-0433">Leucine-rich repeat</keyword>
<comment type="caution">
    <text evidence="25">The sequence shown here is derived from an EMBL/GenBank/DDBJ whole genome shotgun (WGS) entry which is preliminary data.</text>
</comment>
<dbReference type="InterPro" id="IPR003591">
    <property type="entry name" value="Leu-rich_rpt_typical-subtyp"/>
</dbReference>
<accession>A0A8T1NJ25</accession>
<keyword evidence="12" id="KW-0677">Repeat</keyword>
<sequence>MVLIPTLSTSQLYWFAFFILVASVLSFGSCSTYAVVGNETDRLALLEFKAKISLDPFMVFNSWNESTHFCLWYGVTCSQQKQRVIELRLPSLKLVGSISPFIGNMSFLRILLLQNNSFGHEIPPQIGRLHQLQILFLQNNSMVGRIPSSLSNCSNIVSMELSNNQFVGAIPTEFGFLSKLRGIFAPNNRLTGSIPPSLGNLSSLEDLVLLSNNLVGSIPNALGQLRNLTTIVLSRNKLSGTIPPSIFNLSSTRDFYVHGNQLRGRLPLELGITTLPNLRAFSIASNQFTGSIPPSISNASNLELLQIASNKFTGNVPSLEKLHRLKRFVAYNNSLGGSGKVDHDLSFICSLTNATMLETLAIGINNFGGVLPECIGNLSLTLRIFATGLNKITGRIPSGIFDLVNLEVFFLSGNRVSGNIPAAISRLHRLKILDLSQNNLSGGIPHSLGNLAFLLQLVLSKNNLGGNIPPSLANCTSLIGIDLSSNNLNGSIPKQIFGLSSLSILLSLSLNRLTGSLPMEVGNLKNLGHLYIAGNMLSGEIPISLGSCIKLETLSIAENFFQGHVPSSFRFLRGLQNLYLSGNNLSGRIPDFLVSMTSLQLLNISYNNFEGPVPTDGIFKNLNSNLVVGNNQLCGGIPEIHLPKCNFKEPGSTKLTLTLKLIISIVLGLLGVTSVLYFLFVSWLRKKRKVSISSSSENLLLNMSYQSLLEATNGFSSANLLGVGGFGSVYKGVLDESGTIIAIKVLNLLRHGAFRSFLVECEVLRNIRHRNLVKVLTVCSSVDYHGNDFRALVYEFMVNGSLEKWLHPTTTEDERHQDQRNLDLFQRLNVAIDVANALEYLHYHCQTQIIHCDLKPSNVLLNNEMIGRVGDFGIARFSPGSNDNSSTTNSSTIGLRGTVGYVAPEYGMGNEVSTHGDVYSYGILLLELFTGKRPTDDIFQGTLSLHSFVKTSLPEGVVEIADPNLFQEREEETTRNTGQDNNITRRNETQECLVSIFQIGVACSVEQPEERMNMRDVVAELNLIRKNFLQSGTNRSNRRINGP</sequence>
<evidence type="ECO:0000256" key="4">
    <source>
        <dbReference type="ARBA" id="ARBA00012513"/>
    </source>
</evidence>
<dbReference type="PROSITE" id="PS00108">
    <property type="entry name" value="PROTEIN_KINASE_ST"/>
    <property type="match status" value="1"/>
</dbReference>
<feature type="transmembrane region" description="Helical" evidence="23">
    <location>
        <begin position="12"/>
        <end position="36"/>
    </location>
</feature>
<evidence type="ECO:0000256" key="2">
    <source>
        <dbReference type="ARBA" id="ARBA00008684"/>
    </source>
</evidence>
<evidence type="ECO:0000256" key="9">
    <source>
        <dbReference type="ARBA" id="ARBA00022679"/>
    </source>
</evidence>
<keyword evidence="10 23" id="KW-0812">Transmembrane</keyword>
<keyword evidence="17 23" id="KW-0472">Membrane</keyword>
<evidence type="ECO:0000313" key="26">
    <source>
        <dbReference type="Proteomes" id="UP000811609"/>
    </source>
</evidence>
<dbReference type="PROSITE" id="PS00107">
    <property type="entry name" value="PROTEIN_KINASE_ATP"/>
    <property type="match status" value="1"/>
</dbReference>
<dbReference type="FunFam" id="3.80.10.10:FF:000041">
    <property type="entry name" value="LRR receptor-like serine/threonine-protein kinase ERECTA"/>
    <property type="match status" value="1"/>
</dbReference>
<evidence type="ECO:0000256" key="7">
    <source>
        <dbReference type="ARBA" id="ARBA00022553"/>
    </source>
</evidence>
<dbReference type="InterPro" id="IPR017441">
    <property type="entry name" value="Protein_kinase_ATP_BS"/>
</dbReference>
<keyword evidence="26" id="KW-1185">Reference proteome</keyword>
<dbReference type="Proteomes" id="UP000811609">
    <property type="component" value="Chromosome 14"/>
</dbReference>
<evidence type="ECO:0000256" key="14">
    <source>
        <dbReference type="ARBA" id="ARBA00022777"/>
    </source>
</evidence>
<comment type="similarity">
    <text evidence="3">Belongs to the RLP family.</text>
</comment>
<reference evidence="25" key="1">
    <citation type="submission" date="2020-12" db="EMBL/GenBank/DDBJ databases">
        <title>WGS assembly of Carya illinoinensis cv. Pawnee.</title>
        <authorList>
            <person name="Platts A."/>
            <person name="Shu S."/>
            <person name="Wright S."/>
            <person name="Barry K."/>
            <person name="Edger P."/>
            <person name="Pires J.C."/>
            <person name="Schmutz J."/>
        </authorList>
    </citation>
    <scope>NUCLEOTIDE SEQUENCE</scope>
    <source>
        <tissue evidence="25">Leaf</tissue>
    </source>
</reference>
<evidence type="ECO:0000256" key="10">
    <source>
        <dbReference type="ARBA" id="ARBA00022692"/>
    </source>
</evidence>
<organism evidence="25 26">
    <name type="scientific">Carya illinoinensis</name>
    <name type="common">Pecan</name>
    <dbReference type="NCBI Taxonomy" id="32201"/>
    <lineage>
        <taxon>Eukaryota</taxon>
        <taxon>Viridiplantae</taxon>
        <taxon>Streptophyta</taxon>
        <taxon>Embryophyta</taxon>
        <taxon>Tracheophyta</taxon>
        <taxon>Spermatophyta</taxon>
        <taxon>Magnoliopsida</taxon>
        <taxon>eudicotyledons</taxon>
        <taxon>Gunneridae</taxon>
        <taxon>Pentapetalae</taxon>
        <taxon>rosids</taxon>
        <taxon>fabids</taxon>
        <taxon>Fagales</taxon>
        <taxon>Juglandaceae</taxon>
        <taxon>Carya</taxon>
    </lineage>
</organism>
<evidence type="ECO:0000256" key="20">
    <source>
        <dbReference type="ARBA" id="ARBA00047899"/>
    </source>
</evidence>
<keyword evidence="18" id="KW-0675">Receptor</keyword>
<evidence type="ECO:0000256" key="12">
    <source>
        <dbReference type="ARBA" id="ARBA00022737"/>
    </source>
</evidence>
<dbReference type="PROSITE" id="PS50011">
    <property type="entry name" value="PROTEIN_KINASE_DOM"/>
    <property type="match status" value="1"/>
</dbReference>
<keyword evidence="5" id="KW-1003">Cell membrane</keyword>
<evidence type="ECO:0000256" key="13">
    <source>
        <dbReference type="ARBA" id="ARBA00022741"/>
    </source>
</evidence>
<dbReference type="EC" id="2.7.11.1" evidence="4"/>
<evidence type="ECO:0000256" key="18">
    <source>
        <dbReference type="ARBA" id="ARBA00023170"/>
    </source>
</evidence>
<dbReference type="FunFam" id="1.10.510.10:FF:000358">
    <property type="entry name" value="Putative leucine-rich repeat receptor-like serine/threonine-protein kinase"/>
    <property type="match status" value="1"/>
</dbReference>
<protein>
    <recommendedName>
        <fullName evidence="4">non-specific serine/threonine protein kinase</fullName>
        <ecNumber evidence="4">2.7.11.1</ecNumber>
    </recommendedName>
</protein>
<feature type="binding site" evidence="22">
    <location>
        <position position="744"/>
    </location>
    <ligand>
        <name>ATP</name>
        <dbReference type="ChEBI" id="CHEBI:30616"/>
    </ligand>
</feature>
<keyword evidence="6" id="KW-0723">Serine/threonine-protein kinase</keyword>
<keyword evidence="9" id="KW-0808">Transferase</keyword>
<dbReference type="EMBL" id="CM031822">
    <property type="protein sequence ID" value="KAG6629782.1"/>
    <property type="molecule type" value="Genomic_DNA"/>
</dbReference>
<proteinExistence type="inferred from homology"/>
<evidence type="ECO:0000256" key="11">
    <source>
        <dbReference type="ARBA" id="ARBA00022729"/>
    </source>
</evidence>
<dbReference type="Pfam" id="PF08263">
    <property type="entry name" value="LRRNT_2"/>
    <property type="match status" value="1"/>
</dbReference>
<evidence type="ECO:0000256" key="8">
    <source>
        <dbReference type="ARBA" id="ARBA00022614"/>
    </source>
</evidence>
<keyword evidence="7" id="KW-0597">Phosphoprotein</keyword>
<evidence type="ECO:0000256" key="3">
    <source>
        <dbReference type="ARBA" id="ARBA00009592"/>
    </source>
</evidence>
<dbReference type="FunFam" id="3.80.10.10:FF:000288">
    <property type="entry name" value="LRR receptor-like serine/threonine-protein kinase EFR"/>
    <property type="match status" value="1"/>
</dbReference>
<comment type="similarity">
    <text evidence="2">Belongs to the protein kinase superfamily. Ser/Thr protein kinase family.</text>
</comment>
<evidence type="ECO:0000256" key="19">
    <source>
        <dbReference type="ARBA" id="ARBA00023180"/>
    </source>
</evidence>